<comment type="catalytic activity">
    <reaction evidence="1 16">
        <text>(R)-pantothenate + ATP = (R)-4'-phosphopantothenate + ADP + H(+)</text>
        <dbReference type="Rhea" id="RHEA:16373"/>
        <dbReference type="ChEBI" id="CHEBI:10986"/>
        <dbReference type="ChEBI" id="CHEBI:15378"/>
        <dbReference type="ChEBI" id="CHEBI:29032"/>
        <dbReference type="ChEBI" id="CHEBI:30616"/>
        <dbReference type="ChEBI" id="CHEBI:456216"/>
        <dbReference type="EC" id="2.7.1.33"/>
    </reaction>
</comment>
<dbReference type="InterPro" id="IPR043129">
    <property type="entry name" value="ATPase_NBD"/>
</dbReference>
<dbReference type="GO" id="GO:0015937">
    <property type="term" value="P:coenzyme A biosynthetic process"/>
    <property type="evidence" value="ECO:0007669"/>
    <property type="project" value="UniProtKB-UniRule"/>
</dbReference>
<evidence type="ECO:0000256" key="4">
    <source>
        <dbReference type="ARBA" id="ARBA00005225"/>
    </source>
</evidence>
<evidence type="ECO:0000256" key="10">
    <source>
        <dbReference type="ARBA" id="ARBA00022777"/>
    </source>
</evidence>
<feature type="binding site" evidence="16">
    <location>
        <position position="124"/>
    </location>
    <ligand>
        <name>ATP</name>
        <dbReference type="ChEBI" id="CHEBI:30616"/>
    </ligand>
</feature>
<evidence type="ECO:0000256" key="6">
    <source>
        <dbReference type="ARBA" id="ARBA00012102"/>
    </source>
</evidence>
<evidence type="ECO:0000256" key="1">
    <source>
        <dbReference type="ARBA" id="ARBA00001206"/>
    </source>
</evidence>
<keyword evidence="12 16" id="KW-0630">Potassium</keyword>
<comment type="cofactor">
    <cofactor evidence="16">
        <name>NH4(+)</name>
        <dbReference type="ChEBI" id="CHEBI:28938"/>
    </cofactor>
    <cofactor evidence="16">
        <name>K(+)</name>
        <dbReference type="ChEBI" id="CHEBI:29103"/>
    </cofactor>
    <text evidence="16">A monovalent cation. Ammonium or potassium.</text>
</comment>
<reference evidence="17 18" key="2">
    <citation type="submission" date="2018-04" db="EMBL/GenBank/DDBJ databases">
        <title>Thauera lacus sp. nov., isolated from an saline lake in Inner Mongolia, China.</title>
        <authorList>
            <person name="Liang Q.-Y."/>
        </authorList>
    </citation>
    <scope>NUCLEOTIDE SEQUENCE [LARGE SCALE GENOMIC DNA]</scope>
    <source>
        <strain evidence="17 18">D20</strain>
    </source>
</reference>
<comment type="subcellular location">
    <subcellularLocation>
        <location evidence="3 16">Cytoplasm</location>
    </subcellularLocation>
</comment>
<keyword evidence="8 16" id="KW-0808">Transferase</keyword>
<comment type="similarity">
    <text evidence="14 16">Belongs to the type III pantothenate kinase family.</text>
</comment>
<dbReference type="Gene3D" id="3.30.420.40">
    <property type="match status" value="2"/>
</dbReference>
<keyword evidence="7 16" id="KW-0963">Cytoplasm</keyword>
<evidence type="ECO:0000256" key="11">
    <source>
        <dbReference type="ARBA" id="ARBA00022840"/>
    </source>
</evidence>
<accession>A0A2T4ICJ7</accession>
<keyword evidence="18" id="KW-1185">Reference proteome</keyword>
<evidence type="ECO:0000256" key="7">
    <source>
        <dbReference type="ARBA" id="ARBA00022490"/>
    </source>
</evidence>
<comment type="function">
    <text evidence="16">Catalyzes the phosphorylation of pantothenate (Pan), the first step in CoA biosynthesis.</text>
</comment>
<sequence>MILLIDAGNTRIKWAVLANDAAPGAWLDSGALNHSEVAGLRAVCARHPRLERAFACNVAGAALGAAMTAALAPCALQWLHASAHCAGVSNAYDNPAQLGADRWAALIGARHLHPGPCLVVSAGTATTADVLDADGRFRGGVILPGVDLMLRALAGNTAQLPLADGRYCDFPRNTADAIVSGCLLAQAGAVNALYARVATQPQACCILTGGAAARFADLLQMPLCKEDTLVLQGLAIAARALPPGAPMG</sequence>
<dbReference type="RefSeq" id="WP_107494275.1">
    <property type="nucleotide sequence ID" value="NZ_PZKC01000012.1"/>
</dbReference>
<keyword evidence="11 16" id="KW-0067">ATP-binding</keyword>
<dbReference type="NCBIfam" id="TIGR00671">
    <property type="entry name" value="baf"/>
    <property type="match status" value="1"/>
</dbReference>
<evidence type="ECO:0000256" key="13">
    <source>
        <dbReference type="ARBA" id="ARBA00022993"/>
    </source>
</evidence>
<keyword evidence="9 16" id="KW-0547">Nucleotide-binding</keyword>
<feature type="binding site" evidence="16">
    <location>
        <begin position="99"/>
        <end position="102"/>
    </location>
    <ligand>
        <name>substrate</name>
    </ligand>
</feature>
<feature type="binding site" evidence="16">
    <location>
        <position position="174"/>
    </location>
    <ligand>
        <name>substrate</name>
    </ligand>
</feature>
<gene>
    <name evidence="16" type="primary">coaX</name>
    <name evidence="17" type="ORF">C8261_13620</name>
</gene>
<evidence type="ECO:0000256" key="2">
    <source>
        <dbReference type="ARBA" id="ARBA00001958"/>
    </source>
</evidence>
<dbReference type="AlphaFoldDB" id="A0A2T4ICJ7"/>
<evidence type="ECO:0000313" key="18">
    <source>
        <dbReference type="Proteomes" id="UP000241193"/>
    </source>
</evidence>
<dbReference type="PANTHER" id="PTHR34265:SF1">
    <property type="entry name" value="TYPE III PANTOTHENATE KINASE"/>
    <property type="match status" value="1"/>
</dbReference>
<organism evidence="17 18">
    <name type="scientific">Pseudothauera lacus</name>
    <dbReference type="NCBI Taxonomy" id="2136175"/>
    <lineage>
        <taxon>Bacteria</taxon>
        <taxon>Pseudomonadati</taxon>
        <taxon>Pseudomonadota</taxon>
        <taxon>Betaproteobacteria</taxon>
        <taxon>Rhodocyclales</taxon>
        <taxon>Zoogloeaceae</taxon>
        <taxon>Pseudothauera</taxon>
    </lineage>
</organism>
<evidence type="ECO:0000256" key="16">
    <source>
        <dbReference type="HAMAP-Rule" id="MF_01274"/>
    </source>
</evidence>
<dbReference type="GO" id="GO:0005737">
    <property type="term" value="C:cytoplasm"/>
    <property type="evidence" value="ECO:0007669"/>
    <property type="project" value="UniProtKB-SubCell"/>
</dbReference>
<dbReference type="EC" id="2.7.1.33" evidence="6 16"/>
<dbReference type="Pfam" id="PF03309">
    <property type="entry name" value="Pan_kinase"/>
    <property type="match status" value="1"/>
</dbReference>
<dbReference type="UniPathway" id="UPA00241">
    <property type="reaction ID" value="UER00352"/>
</dbReference>
<comment type="caution">
    <text evidence="17">The sequence shown here is derived from an EMBL/GenBank/DDBJ whole genome shotgun (WGS) entry which is preliminary data.</text>
</comment>
<evidence type="ECO:0000256" key="5">
    <source>
        <dbReference type="ARBA" id="ARBA00011738"/>
    </source>
</evidence>
<comment type="cofactor">
    <cofactor evidence="2">
        <name>K(+)</name>
        <dbReference type="ChEBI" id="CHEBI:29103"/>
    </cofactor>
</comment>
<feature type="binding site" evidence="16">
    <location>
        <position position="92"/>
    </location>
    <ligand>
        <name>substrate</name>
    </ligand>
</feature>
<evidence type="ECO:0000256" key="14">
    <source>
        <dbReference type="ARBA" id="ARBA00038036"/>
    </source>
</evidence>
<keyword evidence="13 16" id="KW-0173">Coenzyme A biosynthesis</keyword>
<comment type="subunit">
    <text evidence="5 16">Homodimer.</text>
</comment>
<dbReference type="CDD" id="cd24015">
    <property type="entry name" value="ASKHA_NBD_PanK-III"/>
    <property type="match status" value="1"/>
</dbReference>
<feature type="active site" description="Proton acceptor" evidence="16">
    <location>
        <position position="101"/>
    </location>
</feature>
<evidence type="ECO:0000256" key="12">
    <source>
        <dbReference type="ARBA" id="ARBA00022958"/>
    </source>
</evidence>
<dbReference type="GO" id="GO:0004594">
    <property type="term" value="F:pantothenate kinase activity"/>
    <property type="evidence" value="ECO:0007669"/>
    <property type="project" value="UniProtKB-UniRule"/>
</dbReference>
<evidence type="ECO:0000256" key="3">
    <source>
        <dbReference type="ARBA" id="ARBA00004496"/>
    </source>
</evidence>
<dbReference type="EMBL" id="PZKC01000012">
    <property type="protein sequence ID" value="PTD95493.1"/>
    <property type="molecule type" value="Genomic_DNA"/>
</dbReference>
<evidence type="ECO:0000256" key="8">
    <source>
        <dbReference type="ARBA" id="ARBA00022679"/>
    </source>
</evidence>
<proteinExistence type="inferred from homology"/>
<evidence type="ECO:0000313" key="17">
    <source>
        <dbReference type="EMBL" id="PTD95493.1"/>
    </source>
</evidence>
<reference evidence="17 18" key="1">
    <citation type="submission" date="2018-03" db="EMBL/GenBank/DDBJ databases">
        <authorList>
            <person name="Keele B.F."/>
        </authorList>
    </citation>
    <scope>NUCLEOTIDE SEQUENCE [LARGE SCALE GENOMIC DNA]</scope>
    <source>
        <strain evidence="17 18">D20</strain>
    </source>
</reference>
<dbReference type="HAMAP" id="MF_01274">
    <property type="entry name" value="Pantothen_kinase_3"/>
    <property type="match status" value="1"/>
</dbReference>
<evidence type="ECO:0000256" key="15">
    <source>
        <dbReference type="ARBA" id="ARBA00040883"/>
    </source>
</evidence>
<dbReference type="PANTHER" id="PTHR34265">
    <property type="entry name" value="TYPE III PANTOTHENATE KINASE"/>
    <property type="match status" value="1"/>
</dbReference>
<dbReference type="OrthoDB" id="9781305at2"/>
<protein>
    <recommendedName>
        <fullName evidence="15 16">Type III pantothenate kinase</fullName>
        <ecNumber evidence="6 16">2.7.1.33</ecNumber>
    </recommendedName>
    <alternativeName>
        <fullName evidence="16">PanK-III</fullName>
    </alternativeName>
    <alternativeName>
        <fullName evidence="16">Pantothenic acid kinase</fullName>
    </alternativeName>
</protein>
<comment type="caution">
    <text evidence="16">Lacks conserved residue(s) required for the propagation of feature annotation.</text>
</comment>
<dbReference type="InterPro" id="IPR004619">
    <property type="entry name" value="Type_III_PanK"/>
</dbReference>
<dbReference type="SUPFAM" id="SSF53067">
    <property type="entry name" value="Actin-like ATPase domain"/>
    <property type="match status" value="2"/>
</dbReference>
<name>A0A2T4ICJ7_9RHOO</name>
<evidence type="ECO:0000256" key="9">
    <source>
        <dbReference type="ARBA" id="ARBA00022741"/>
    </source>
</evidence>
<keyword evidence="10 16" id="KW-0418">Kinase</keyword>
<comment type="pathway">
    <text evidence="4 16">Cofactor biosynthesis; coenzyme A biosynthesis; CoA from (R)-pantothenate: step 1/5.</text>
</comment>
<feature type="binding site" evidence="16">
    <location>
        <begin position="6"/>
        <end position="13"/>
    </location>
    <ligand>
        <name>ATP</name>
        <dbReference type="ChEBI" id="CHEBI:30616"/>
    </ligand>
</feature>
<dbReference type="Proteomes" id="UP000241193">
    <property type="component" value="Unassembled WGS sequence"/>
</dbReference>
<dbReference type="GO" id="GO:0005524">
    <property type="term" value="F:ATP binding"/>
    <property type="evidence" value="ECO:0007669"/>
    <property type="project" value="UniProtKB-UniRule"/>
</dbReference>